<evidence type="ECO:0000313" key="6">
    <source>
        <dbReference type="EMBL" id="KOX92442.1"/>
    </source>
</evidence>
<name>A0A0M9AI33_9EURY</name>
<reference evidence="6 7" key="1">
    <citation type="submission" date="2015-08" db="EMBL/GenBank/DDBJ databases">
        <title>Genomes of Isolates from Cabo Rojo, PR.</title>
        <authorList>
            <person name="Sanchez-Nieves R.L."/>
            <person name="Montalvo-Rodriguez R."/>
        </authorList>
    </citation>
    <scope>NUCLEOTIDE SEQUENCE [LARGE SCALE GENOMIC DNA]</scope>
    <source>
        <strain evidence="6 7">SL3</strain>
    </source>
</reference>
<dbReference type="Proteomes" id="UP000037729">
    <property type="component" value="Unassembled WGS sequence"/>
</dbReference>
<sequence>MCPRSTDPPEHEPVVSVTGLTKRYTGESGRVTAVDNISFDIQPGQIVGLLGPNGAGKTTTVKTVLGLITPTHGDISIHGIPVHEARSRTYNYVSAVLEGARNVYWRLSARENLAFFAGLHGIDPQARVDRHEAIIDTLGLTGKADEPAKNLSRGMKQKVALGCALARETPVLFLDEPMLGLDVETTRDLQTELQRLVQEEGKTIVITSHDMDIIEVVCDRVIVLNDGEIVADDSVDNLLDVFQSQSYRVQLTETPPAHLREQLDTRFRLLNWRTDTDCVEFEIGLAGSEEFFECVDILQTAEATVRSFTEIDPDLEDVFVELTTSESLPPEETES</sequence>
<evidence type="ECO:0000256" key="1">
    <source>
        <dbReference type="ARBA" id="ARBA00005417"/>
    </source>
</evidence>
<feature type="domain" description="ABC transporter" evidence="5">
    <location>
        <begin position="15"/>
        <end position="251"/>
    </location>
</feature>
<protein>
    <submittedName>
        <fullName evidence="6">ABC transporter</fullName>
    </submittedName>
</protein>
<keyword evidence="4" id="KW-0067">ATP-binding</keyword>
<dbReference type="RefSeq" id="WP_053968650.1">
    <property type="nucleotide sequence ID" value="NZ_JAWJXX010000008.1"/>
</dbReference>
<dbReference type="GO" id="GO:0016887">
    <property type="term" value="F:ATP hydrolysis activity"/>
    <property type="evidence" value="ECO:0007669"/>
    <property type="project" value="InterPro"/>
</dbReference>
<keyword evidence="7" id="KW-1185">Reference proteome</keyword>
<dbReference type="AlphaFoldDB" id="A0A0M9AI33"/>
<dbReference type="EMBL" id="LIUF01000004">
    <property type="protein sequence ID" value="KOX92442.1"/>
    <property type="molecule type" value="Genomic_DNA"/>
</dbReference>
<evidence type="ECO:0000256" key="2">
    <source>
        <dbReference type="ARBA" id="ARBA00022448"/>
    </source>
</evidence>
<evidence type="ECO:0000256" key="3">
    <source>
        <dbReference type="ARBA" id="ARBA00022741"/>
    </source>
</evidence>
<dbReference type="PATRIC" id="fig|1705562.3.peg.3375"/>
<dbReference type="STRING" id="1705562.AMS69_13890"/>
<dbReference type="InterPro" id="IPR003439">
    <property type="entry name" value="ABC_transporter-like_ATP-bd"/>
</dbReference>
<evidence type="ECO:0000259" key="5">
    <source>
        <dbReference type="PROSITE" id="PS50893"/>
    </source>
</evidence>
<keyword evidence="3" id="KW-0547">Nucleotide-binding</keyword>
<dbReference type="Pfam" id="PF00005">
    <property type="entry name" value="ABC_tran"/>
    <property type="match status" value="1"/>
</dbReference>
<evidence type="ECO:0000313" key="7">
    <source>
        <dbReference type="Proteomes" id="UP000037729"/>
    </source>
</evidence>
<dbReference type="InterPro" id="IPR027417">
    <property type="entry name" value="P-loop_NTPase"/>
</dbReference>
<dbReference type="PANTHER" id="PTHR42711:SF5">
    <property type="entry name" value="ABC TRANSPORTER ATP-BINDING PROTEIN NATA"/>
    <property type="match status" value="1"/>
</dbReference>
<dbReference type="SUPFAM" id="SSF52540">
    <property type="entry name" value="P-loop containing nucleoside triphosphate hydrolases"/>
    <property type="match status" value="1"/>
</dbReference>
<proteinExistence type="inferred from homology"/>
<comment type="caution">
    <text evidence="6">The sequence shown here is derived from an EMBL/GenBank/DDBJ whole genome shotgun (WGS) entry which is preliminary data.</text>
</comment>
<dbReference type="InterPro" id="IPR050763">
    <property type="entry name" value="ABC_transporter_ATP-binding"/>
</dbReference>
<evidence type="ECO:0000256" key="4">
    <source>
        <dbReference type="ARBA" id="ARBA00022840"/>
    </source>
</evidence>
<dbReference type="Gene3D" id="3.40.50.300">
    <property type="entry name" value="P-loop containing nucleotide triphosphate hydrolases"/>
    <property type="match status" value="1"/>
</dbReference>
<dbReference type="InterPro" id="IPR003593">
    <property type="entry name" value="AAA+_ATPase"/>
</dbReference>
<gene>
    <name evidence="6" type="ORF">AMS69_13890</name>
</gene>
<organism evidence="6 7">
    <name type="scientific">Haloarcula rubripromontorii</name>
    <dbReference type="NCBI Taxonomy" id="1705562"/>
    <lineage>
        <taxon>Archaea</taxon>
        <taxon>Methanobacteriati</taxon>
        <taxon>Methanobacteriota</taxon>
        <taxon>Stenosarchaea group</taxon>
        <taxon>Halobacteria</taxon>
        <taxon>Halobacteriales</taxon>
        <taxon>Haloarculaceae</taxon>
        <taxon>Haloarcula</taxon>
    </lineage>
</organism>
<comment type="similarity">
    <text evidence="1">Belongs to the ABC transporter superfamily.</text>
</comment>
<dbReference type="PANTHER" id="PTHR42711">
    <property type="entry name" value="ABC TRANSPORTER ATP-BINDING PROTEIN"/>
    <property type="match status" value="1"/>
</dbReference>
<dbReference type="SMART" id="SM00382">
    <property type="entry name" value="AAA"/>
    <property type="match status" value="1"/>
</dbReference>
<accession>A0A0M9AI33</accession>
<dbReference type="OrthoDB" id="87732at2157"/>
<dbReference type="GO" id="GO:0005524">
    <property type="term" value="F:ATP binding"/>
    <property type="evidence" value="ECO:0007669"/>
    <property type="project" value="UniProtKB-KW"/>
</dbReference>
<dbReference type="CDD" id="cd03230">
    <property type="entry name" value="ABC_DR_subfamily_A"/>
    <property type="match status" value="1"/>
</dbReference>
<dbReference type="PROSITE" id="PS50893">
    <property type="entry name" value="ABC_TRANSPORTER_2"/>
    <property type="match status" value="1"/>
</dbReference>
<keyword evidence="2" id="KW-0813">Transport</keyword>